<evidence type="ECO:0000313" key="1">
    <source>
        <dbReference type="EMBL" id="MSA90935.1"/>
    </source>
</evidence>
<proteinExistence type="predicted"/>
<evidence type="ECO:0000313" key="3">
    <source>
        <dbReference type="Proteomes" id="UP000433575"/>
    </source>
</evidence>
<dbReference type="EMBL" id="WKPJ01000038">
    <property type="protein sequence ID" value="MSA90935.1"/>
    <property type="molecule type" value="Genomic_DNA"/>
</dbReference>
<evidence type="ECO:0000313" key="4">
    <source>
        <dbReference type="Proteomes" id="UP000480929"/>
    </source>
</evidence>
<reference evidence="3 4" key="1">
    <citation type="journal article" date="2019" name="Nat. Med.">
        <title>A library of human gut bacterial isolates paired with longitudinal multiomics data enables mechanistic microbiome research.</title>
        <authorList>
            <person name="Poyet M."/>
            <person name="Groussin M."/>
            <person name="Gibbons S.M."/>
            <person name="Avila-Pacheco J."/>
            <person name="Jiang X."/>
            <person name="Kearney S.M."/>
            <person name="Perrotta A.R."/>
            <person name="Berdy B."/>
            <person name="Zhao S."/>
            <person name="Lieberman T.D."/>
            <person name="Swanson P.K."/>
            <person name="Smith M."/>
            <person name="Roesemann S."/>
            <person name="Alexander J.E."/>
            <person name="Rich S.A."/>
            <person name="Livny J."/>
            <person name="Vlamakis H."/>
            <person name="Clish C."/>
            <person name="Bullock K."/>
            <person name="Deik A."/>
            <person name="Scott J."/>
            <person name="Pierce K.A."/>
            <person name="Xavier R.J."/>
            <person name="Alm E.J."/>
        </authorList>
    </citation>
    <scope>NUCLEOTIDE SEQUENCE [LARGE SCALE GENOMIC DNA]</scope>
    <source>
        <strain evidence="1 3">BIOML-A4</strain>
        <strain evidence="2 4">BIOML-A5</strain>
    </source>
</reference>
<dbReference type="Proteomes" id="UP000480929">
    <property type="component" value="Unassembled WGS sequence"/>
</dbReference>
<name>A0A6N7SBC8_9FIRM</name>
<dbReference type="OrthoDB" id="1651783at2"/>
<dbReference type="AlphaFoldDB" id="A0A6N7SBC8"/>
<dbReference type="RefSeq" id="WP_147612126.1">
    <property type="nucleotide sequence ID" value="NZ_AP031450.1"/>
</dbReference>
<sequence>MMLNKRGFVSLFFLSWFLIISAWVSLGYLQLRAEMDVAQQLQLSEQQDLRLIPIFRWVRCQLQQQYRCDGWRPEIQADVAWSQGAVEIRTEFEKIVLRLDETDRKVTNYEIEMR</sequence>
<keyword evidence="4" id="KW-1185">Reference proteome</keyword>
<evidence type="ECO:0000313" key="2">
    <source>
        <dbReference type="EMBL" id="MSC34706.1"/>
    </source>
</evidence>
<organism evidence="1 3">
    <name type="scientific">Holdemania massiliensis</name>
    <dbReference type="NCBI Taxonomy" id="1468449"/>
    <lineage>
        <taxon>Bacteria</taxon>
        <taxon>Bacillati</taxon>
        <taxon>Bacillota</taxon>
        <taxon>Erysipelotrichia</taxon>
        <taxon>Erysipelotrichales</taxon>
        <taxon>Erysipelotrichaceae</taxon>
        <taxon>Holdemania</taxon>
    </lineage>
</organism>
<protein>
    <submittedName>
        <fullName evidence="1">Uncharacterized protein</fullName>
    </submittedName>
</protein>
<comment type="caution">
    <text evidence="1">The sequence shown here is derived from an EMBL/GenBank/DDBJ whole genome shotgun (WGS) entry which is preliminary data.</text>
</comment>
<accession>A0A6N7SBC8</accession>
<dbReference type="Proteomes" id="UP000433575">
    <property type="component" value="Unassembled WGS sequence"/>
</dbReference>
<gene>
    <name evidence="2" type="ORF">GKD88_16380</name>
    <name evidence="1" type="ORF">GKE08_16500</name>
</gene>
<dbReference type="EMBL" id="WKPI01000041">
    <property type="protein sequence ID" value="MSC34706.1"/>
    <property type="molecule type" value="Genomic_DNA"/>
</dbReference>
<dbReference type="GeneID" id="42455143"/>